<feature type="signal peptide" evidence="1">
    <location>
        <begin position="1"/>
        <end position="18"/>
    </location>
</feature>
<dbReference type="AlphaFoldDB" id="A0AAN6LU53"/>
<keyword evidence="1" id="KW-0732">Signal</keyword>
<comment type="caution">
    <text evidence="2">The sequence shown here is derived from an EMBL/GenBank/DDBJ whole genome shotgun (WGS) entry which is preliminary data.</text>
</comment>
<protein>
    <submittedName>
        <fullName evidence="2">Uncharacterized protein</fullName>
    </submittedName>
</protein>
<accession>A0AAN6LU53</accession>
<dbReference type="EMBL" id="WVTA01000013">
    <property type="protein sequence ID" value="KAK3202800.1"/>
    <property type="molecule type" value="Genomic_DNA"/>
</dbReference>
<proteinExistence type="predicted"/>
<evidence type="ECO:0000256" key="1">
    <source>
        <dbReference type="SAM" id="SignalP"/>
    </source>
</evidence>
<keyword evidence="3" id="KW-1185">Reference proteome</keyword>
<feature type="chain" id="PRO_5042942483" evidence="1">
    <location>
        <begin position="19"/>
        <end position="67"/>
    </location>
</feature>
<gene>
    <name evidence="2" type="ORF">GRF29_154g805120</name>
</gene>
<evidence type="ECO:0000313" key="2">
    <source>
        <dbReference type="EMBL" id="KAK3202800.1"/>
    </source>
</evidence>
<organism evidence="2 3">
    <name type="scientific">Pseudopithomyces chartarum</name>
    <dbReference type="NCBI Taxonomy" id="1892770"/>
    <lineage>
        <taxon>Eukaryota</taxon>
        <taxon>Fungi</taxon>
        <taxon>Dikarya</taxon>
        <taxon>Ascomycota</taxon>
        <taxon>Pezizomycotina</taxon>
        <taxon>Dothideomycetes</taxon>
        <taxon>Pleosporomycetidae</taxon>
        <taxon>Pleosporales</taxon>
        <taxon>Massarineae</taxon>
        <taxon>Didymosphaeriaceae</taxon>
        <taxon>Pseudopithomyces</taxon>
    </lineage>
</organism>
<name>A0AAN6LU53_9PLEO</name>
<sequence>MKFTIIASAFALVSTVAAGEGYWNNQCQGMGGCRRSIGVTNQVRHWISDRNVAAREAKEETVKVDVE</sequence>
<reference evidence="2 3" key="1">
    <citation type="submission" date="2021-02" db="EMBL/GenBank/DDBJ databases">
        <title>Genome assembly of Pseudopithomyces chartarum.</title>
        <authorList>
            <person name="Jauregui R."/>
            <person name="Singh J."/>
            <person name="Voisey C."/>
        </authorList>
    </citation>
    <scope>NUCLEOTIDE SEQUENCE [LARGE SCALE GENOMIC DNA]</scope>
    <source>
        <strain evidence="2 3">AGR01</strain>
    </source>
</reference>
<evidence type="ECO:0000313" key="3">
    <source>
        <dbReference type="Proteomes" id="UP001280581"/>
    </source>
</evidence>
<dbReference type="PROSITE" id="PS51257">
    <property type="entry name" value="PROKAR_LIPOPROTEIN"/>
    <property type="match status" value="1"/>
</dbReference>
<dbReference type="Proteomes" id="UP001280581">
    <property type="component" value="Unassembled WGS sequence"/>
</dbReference>